<keyword evidence="7 10" id="KW-1133">Transmembrane helix</keyword>
<dbReference type="OMA" id="QNGRNEY"/>
<evidence type="ECO:0000256" key="3">
    <source>
        <dbReference type="ARBA" id="ARBA00007222"/>
    </source>
</evidence>
<evidence type="ECO:0000256" key="2">
    <source>
        <dbReference type="ARBA" id="ARBA00004922"/>
    </source>
</evidence>
<accession>A0A8J6CEF0</accession>
<dbReference type="Pfam" id="PF02366">
    <property type="entry name" value="PMT"/>
    <property type="match status" value="1"/>
</dbReference>
<keyword evidence="4" id="KW-0328">Glycosyltransferase</keyword>
<dbReference type="PANTHER" id="PTHR10050">
    <property type="entry name" value="DOLICHYL-PHOSPHATE-MANNOSE--PROTEIN MANNOSYLTRANSFERASE"/>
    <property type="match status" value="1"/>
</dbReference>
<dbReference type="UniPathway" id="UPA00378"/>
<name>A0A8J6CEF0_DIALT</name>
<keyword evidence="6 10" id="KW-0812">Transmembrane</keyword>
<feature type="transmembrane region" description="Helical" evidence="10">
    <location>
        <begin position="635"/>
        <end position="654"/>
    </location>
</feature>
<feature type="region of interest" description="Disordered" evidence="9">
    <location>
        <begin position="11"/>
        <end position="39"/>
    </location>
</feature>
<evidence type="ECO:0008006" key="15">
    <source>
        <dbReference type="Google" id="ProtNLM"/>
    </source>
</evidence>
<reference evidence="13" key="1">
    <citation type="submission" date="2021-05" db="EMBL/GenBank/DDBJ databases">
        <title>The genome of the haptophyte Pavlova lutheri (Diacronema luteri, Pavlovales) - a model for lipid biosynthesis in eukaryotic algae.</title>
        <authorList>
            <person name="Hulatt C.J."/>
            <person name="Posewitz M.C."/>
        </authorList>
    </citation>
    <scope>NUCLEOTIDE SEQUENCE</scope>
    <source>
        <strain evidence="13">NIVA-4/92</strain>
    </source>
</reference>
<feature type="transmembrane region" description="Helical" evidence="10">
    <location>
        <begin position="605"/>
        <end position="623"/>
    </location>
</feature>
<proteinExistence type="inferred from homology"/>
<dbReference type="GO" id="GO:0012505">
    <property type="term" value="C:endomembrane system"/>
    <property type="evidence" value="ECO:0007669"/>
    <property type="project" value="UniProtKB-SubCell"/>
</dbReference>
<feature type="transmembrane region" description="Helical" evidence="10">
    <location>
        <begin position="311"/>
        <end position="333"/>
    </location>
</feature>
<evidence type="ECO:0000256" key="8">
    <source>
        <dbReference type="ARBA" id="ARBA00023136"/>
    </source>
</evidence>
<evidence type="ECO:0000256" key="7">
    <source>
        <dbReference type="ARBA" id="ARBA00022989"/>
    </source>
</evidence>
<evidence type="ECO:0000313" key="14">
    <source>
        <dbReference type="Proteomes" id="UP000751190"/>
    </source>
</evidence>
<evidence type="ECO:0000256" key="10">
    <source>
        <dbReference type="SAM" id="Phobius"/>
    </source>
</evidence>
<dbReference type="EMBL" id="JAGTXO010000007">
    <property type="protein sequence ID" value="KAG8466850.1"/>
    <property type="molecule type" value="Genomic_DNA"/>
</dbReference>
<comment type="subcellular location">
    <subcellularLocation>
        <location evidence="1">Endomembrane system</location>
        <topology evidence="1">Multi-pass membrane protein</topology>
    </subcellularLocation>
</comment>
<keyword evidence="5" id="KW-0808">Transferase</keyword>
<dbReference type="AlphaFoldDB" id="A0A8J6CEF0"/>
<dbReference type="GO" id="GO:0016020">
    <property type="term" value="C:membrane"/>
    <property type="evidence" value="ECO:0007669"/>
    <property type="project" value="InterPro"/>
</dbReference>
<comment type="similarity">
    <text evidence="3">Belongs to the glycosyltransferase 39 family.</text>
</comment>
<dbReference type="Pfam" id="PF16192">
    <property type="entry name" value="PMT_4TMC"/>
    <property type="match status" value="2"/>
</dbReference>
<gene>
    <name evidence="13" type="ORF">KFE25_008229</name>
</gene>
<feature type="domain" description="ArnT-like N-terminal" evidence="11">
    <location>
        <begin position="52"/>
        <end position="333"/>
    </location>
</feature>
<feature type="transmembrane region" description="Helical" evidence="10">
    <location>
        <begin position="582"/>
        <end position="599"/>
    </location>
</feature>
<evidence type="ECO:0000259" key="12">
    <source>
        <dbReference type="Pfam" id="PF16192"/>
    </source>
</evidence>
<dbReference type="InterPro" id="IPR027005">
    <property type="entry name" value="PMT-like"/>
</dbReference>
<dbReference type="GO" id="GO:0006493">
    <property type="term" value="P:protein O-linked glycosylation"/>
    <property type="evidence" value="ECO:0007669"/>
    <property type="project" value="InterPro"/>
</dbReference>
<dbReference type="InterPro" id="IPR003342">
    <property type="entry name" value="ArnT-like_N"/>
</dbReference>
<protein>
    <recommendedName>
        <fullName evidence="15">Dolichyl-phosphate-mannose--protein mannosyltransferase</fullName>
    </recommendedName>
</protein>
<keyword evidence="14" id="KW-1185">Reference proteome</keyword>
<dbReference type="OrthoDB" id="292747at2759"/>
<evidence type="ECO:0000256" key="5">
    <source>
        <dbReference type="ARBA" id="ARBA00022679"/>
    </source>
</evidence>
<dbReference type="Proteomes" id="UP000751190">
    <property type="component" value="Unassembled WGS sequence"/>
</dbReference>
<evidence type="ECO:0000256" key="6">
    <source>
        <dbReference type="ARBA" id="ARBA00022692"/>
    </source>
</evidence>
<comment type="caution">
    <text evidence="13">The sequence shown here is derived from an EMBL/GenBank/DDBJ whole genome shotgun (WGS) entry which is preliminary data.</text>
</comment>
<feature type="transmembrane region" description="Helical" evidence="10">
    <location>
        <begin position="221"/>
        <end position="239"/>
    </location>
</feature>
<feature type="domain" description="Protein O-mannosyl-transferase C-terminal four TM" evidence="12">
    <location>
        <begin position="392"/>
        <end position="511"/>
    </location>
</feature>
<comment type="pathway">
    <text evidence="2">Protein modification; protein glycosylation.</text>
</comment>
<dbReference type="PANTHER" id="PTHR10050:SF51">
    <property type="entry name" value="PROTEIN O-MANNOSYL-TRANSFERASE 1"/>
    <property type="match status" value="1"/>
</dbReference>
<evidence type="ECO:0000256" key="4">
    <source>
        <dbReference type="ARBA" id="ARBA00022676"/>
    </source>
</evidence>
<evidence type="ECO:0000313" key="13">
    <source>
        <dbReference type="EMBL" id="KAG8466850.1"/>
    </source>
</evidence>
<feature type="domain" description="Protein O-mannosyl-transferase C-terminal four TM" evidence="12">
    <location>
        <begin position="584"/>
        <end position="676"/>
    </location>
</feature>
<feature type="compositionally biased region" description="Low complexity" evidence="9">
    <location>
        <begin position="17"/>
        <end position="33"/>
    </location>
</feature>
<sequence length="677" mass="70232">MEIRLRTVRADARADPAPDASGRAGARVAASAAPDEPHDAASGLRATDCALLLAAALASRCWALRTPRQVVFDEVHFGKFARAYFTGEHYFDIHPPMGKLVLALGAWLGAGIGEPRARALAALRAAPFEHIGEPLAPDVPLLGLRGVAAIASSVLAPLGAALASAVGCSREASALVGWFVVADTALLTEGRLALVDAQLCAACAAQLYCALRARRAARWGAAWLGWLCLCGLSIGFAVGTKWTALSMMAAVGVDSACALGDHVRHAWPSARELRLRGREADGRGPRAAGARLAGALRAALGPLLAEAGARLLLLLALPCAVYAAAFAVHFRLLHAPGEGDGFMSERFIAALRADAAAEPAPRGQLWRLLAAAHGLRGARARARSASAAPMSFWAMLLELNARMLSANRSITRGHSWGSPWYGWPFGLKPILYWTQGVVETAETASARLAALDVRAGSALGGGVELVAASVRALLLAGAGVPPAAGARCMLYLFANPAVWWPTVTGALGFALGTAAGAEWGASSCAGGGAAGARHGSAARADWVGRVGGDLADAEHGDALLLSPARAARGAPSARGARGRPPARLLIAAWALCWLPFAAVSRVQFLYHYFPSLVVTLTMAGLALDRATQPHGAHARRLACGALAAAAAAGCAFWAPLALGLPLTEHGFDRRFWFDAWR</sequence>
<evidence type="ECO:0000259" key="11">
    <source>
        <dbReference type="Pfam" id="PF02366"/>
    </source>
</evidence>
<dbReference type="InterPro" id="IPR032421">
    <property type="entry name" value="PMT_4TMC"/>
</dbReference>
<keyword evidence="8 10" id="KW-0472">Membrane</keyword>
<dbReference type="GO" id="GO:0000030">
    <property type="term" value="F:mannosyltransferase activity"/>
    <property type="evidence" value="ECO:0007669"/>
    <property type="project" value="InterPro"/>
</dbReference>
<evidence type="ECO:0000256" key="1">
    <source>
        <dbReference type="ARBA" id="ARBA00004127"/>
    </source>
</evidence>
<organism evidence="13 14">
    <name type="scientific">Diacronema lutheri</name>
    <name type="common">Unicellular marine alga</name>
    <name type="synonym">Monochrysis lutheri</name>
    <dbReference type="NCBI Taxonomy" id="2081491"/>
    <lineage>
        <taxon>Eukaryota</taxon>
        <taxon>Haptista</taxon>
        <taxon>Haptophyta</taxon>
        <taxon>Pavlovophyceae</taxon>
        <taxon>Pavlovales</taxon>
        <taxon>Pavlovaceae</taxon>
        <taxon>Diacronema</taxon>
    </lineage>
</organism>
<evidence type="ECO:0000256" key="9">
    <source>
        <dbReference type="SAM" id="MobiDB-lite"/>
    </source>
</evidence>